<feature type="compositionally biased region" description="Basic and acidic residues" evidence="1">
    <location>
        <begin position="1061"/>
        <end position="1073"/>
    </location>
</feature>
<feature type="region of interest" description="Disordered" evidence="1">
    <location>
        <begin position="319"/>
        <end position="451"/>
    </location>
</feature>
<evidence type="ECO:0000259" key="3">
    <source>
        <dbReference type="PROSITE" id="PS51159"/>
    </source>
</evidence>
<dbReference type="InterPro" id="IPR050782">
    <property type="entry name" value="PP1_regulatory_subunit_3"/>
</dbReference>
<dbReference type="GeneTree" id="ENSGT00940000157682"/>
<dbReference type="InterPro" id="IPR005036">
    <property type="entry name" value="CBM21_dom"/>
</dbReference>
<feature type="transmembrane region" description="Helical" evidence="2">
    <location>
        <begin position="1347"/>
        <end position="1380"/>
    </location>
</feature>
<dbReference type="Ensembl" id="ENSSPAT00000004307.1">
    <property type="protein sequence ID" value="ENSSPAP00000004221.1"/>
    <property type="gene ID" value="ENSSPAG00000003259.1"/>
</dbReference>
<evidence type="ECO:0000313" key="4">
    <source>
        <dbReference type="Ensembl" id="ENSSPAP00000004221.1"/>
    </source>
</evidence>
<feature type="region of interest" description="Disordered" evidence="1">
    <location>
        <begin position="57"/>
        <end position="81"/>
    </location>
</feature>
<feature type="region of interest" description="Disordered" evidence="1">
    <location>
        <begin position="685"/>
        <end position="712"/>
    </location>
</feature>
<keyword evidence="2" id="KW-0812">Transmembrane</keyword>
<keyword evidence="2" id="KW-0472">Membrane</keyword>
<feature type="compositionally biased region" description="Polar residues" evidence="1">
    <location>
        <begin position="402"/>
        <end position="420"/>
    </location>
</feature>
<sequence length="1395" mass="155167">MSVARSRSAALRFPLTLTKSFMEFVGQPSSSGALNLLGVPGLSSLDVDDDEGDVVIGIRPKSSPLPRRKGSATDEDSEFEPPLCGSRRVSFADAKGLSLVQVKEFGTWDVPKLPGCESSEGEGTDAEEFFLSTFTFSLPRSTQELYAKVREQKVELETVELLPGTTILKGIVRVLNISFNKAVYVRTTLDTWSSHFDLLAEYIPGSSDGLMDCFSFKLTLVPPFGEQGARVDFCLRYETPLGTFWANNDNRNYVLFCHHKMKKEKVKPQKENVKKKSCLKTVSQNFSTVENISAKEASSQENISADVSNNGREVDSMKADKTFDGQSGTSEEHRQKLLIENRQNISRRSRRKAARMARVKDFFAQRDGGASDTERDESPPEIKQAAQKETPEEKHTDVKSFSDGNSNSEGSQFVSESLETCNEPHLNVLHDTSPAHDSMSNTESEKSESIPLDDSAALKVGESVTDIPVDPLPSTDEPGPAEQQNINDFDMKAEESSPNENVSYESTNDTAAVNSESLVNQTNSFTFGTVVAPLYRQVFGRAGSESQSIGDWGNPTRASLNTASLNADTKIRQISCIDLTDATSNGYKVQINVTNNQDSNHECVNATLICPPTEEQETSLTVNDVLDCAETTQDPAGIENSDQRSTDTSPDPAPVLGDTLGHPETVNMLNKDLLNPQIHTEGLDLQGEEQEDKRTPDLQSQTTAETLQCQPSEPTCTQIETNLDETLAQSETQEARISLQSSFISLQPSQSEHVVEETDQQTSNRGEEEYVESKRDHTKSKTVTILKTGTSLKEDKLFEVLHDLNSNHTDNLVTEEPEDHVVFPCCELEETDFTPLETSLETQEEATDMEKAKKVKYSSHKDETKQPSDIKVTGEVAESMTKVMISEHHRDGDMFVGLKDEGSLDNIEHCEARAAMSKQDEGFCLADVTEAKNWEMMVEEEENSILTNDEEYEGIHSKTESAEVNERDTTEEKKEELLEEMIVAGVKDNNADNTVGLEDKEWIKEEDIGETVTDLEYVRVTEMEKTFREEKLADVERTEGPKKEKHFAEMPEVNIESANVQEEKEIEGKEKIPTHLIIEGEAGVEWEGEVKTKEENREEEEGPDSQEEILVDQAGEAEIEDAESSMVIKDREDEVLWSEERSDVTHNEADEDLSALVNNAQEGVSERVIDKENTGEGQNAHIPTETCLCKEDGFQNNKSVTHDRSKAEEECFTAEAAMCILTDDPEIDQTSHDNASSESDSDDEVELYMHCLRAVHTGAQAHKDRNKDAGFTVSKRPSISRSKLLSMPSISESLDEEQPLSRLQENPDDGKTAAFAALSASGGQESINRNVSWWKDTFSCSNISKTLLYTTLLVLFLVVAYHYDFLACFGLYLISVVWLYCQGERQPVKNNNRIG</sequence>
<dbReference type="PANTHER" id="PTHR12307">
    <property type="entry name" value="PROTEIN PHOSPHATASE 1 REGULATORY SUBUNIT"/>
    <property type="match status" value="1"/>
</dbReference>
<reference evidence="4" key="1">
    <citation type="submission" date="2023-09" db="UniProtKB">
        <authorList>
            <consortium name="Ensembl"/>
        </authorList>
    </citation>
    <scope>IDENTIFICATION</scope>
</reference>
<proteinExistence type="predicted"/>
<evidence type="ECO:0000256" key="1">
    <source>
        <dbReference type="SAM" id="MobiDB-lite"/>
    </source>
</evidence>
<dbReference type="PANTHER" id="PTHR12307:SF2">
    <property type="entry name" value="PROTEIN PHOSPHATASE 1 REGULATORY SUBUNIT 3A"/>
    <property type="match status" value="1"/>
</dbReference>
<dbReference type="GO" id="GO:2001069">
    <property type="term" value="F:glycogen binding"/>
    <property type="evidence" value="ECO:0007669"/>
    <property type="project" value="TreeGrafter"/>
</dbReference>
<feature type="region of interest" description="Disordered" evidence="1">
    <location>
        <begin position="841"/>
        <end position="869"/>
    </location>
</feature>
<feature type="compositionally biased region" description="Basic and acidic residues" evidence="1">
    <location>
        <begin position="330"/>
        <end position="339"/>
    </location>
</feature>
<dbReference type="GO" id="GO:0000164">
    <property type="term" value="C:protein phosphatase type 1 complex"/>
    <property type="evidence" value="ECO:0007669"/>
    <property type="project" value="TreeGrafter"/>
</dbReference>
<organism evidence="4">
    <name type="scientific">Stegastes partitus</name>
    <name type="common">bicolor damselfish</name>
    <dbReference type="NCBI Taxonomy" id="144197"/>
    <lineage>
        <taxon>Eukaryota</taxon>
        <taxon>Metazoa</taxon>
        <taxon>Chordata</taxon>
        <taxon>Craniata</taxon>
        <taxon>Vertebrata</taxon>
        <taxon>Euteleostomi</taxon>
        <taxon>Actinopterygii</taxon>
        <taxon>Neopterygii</taxon>
        <taxon>Teleostei</taxon>
        <taxon>Neoteleostei</taxon>
        <taxon>Acanthomorphata</taxon>
        <taxon>Ovalentaria</taxon>
        <taxon>Pomacentridae</taxon>
        <taxon>Stegastes</taxon>
    </lineage>
</organism>
<feature type="region of interest" description="Disordered" evidence="1">
    <location>
        <begin position="634"/>
        <end position="661"/>
    </location>
</feature>
<feature type="compositionally biased region" description="Basic and acidic residues" evidence="1">
    <location>
        <begin position="1032"/>
        <end position="1049"/>
    </location>
</feature>
<feature type="region of interest" description="Disordered" evidence="1">
    <location>
        <begin position="295"/>
        <end position="314"/>
    </location>
</feature>
<feature type="compositionally biased region" description="Basic and acidic residues" evidence="1">
    <location>
        <begin position="859"/>
        <end position="868"/>
    </location>
</feature>
<keyword evidence="2" id="KW-1133">Transmembrane helix</keyword>
<name>A0A3B4Z9Y5_9TELE</name>
<feature type="region of interest" description="Disordered" evidence="1">
    <location>
        <begin position="748"/>
        <end position="776"/>
    </location>
</feature>
<protein>
    <submittedName>
        <fullName evidence="4">Protein phosphatase 1 regulatory subunit 3A</fullName>
    </submittedName>
</protein>
<feature type="region of interest" description="Disordered" evidence="1">
    <location>
        <begin position="1032"/>
        <end position="1108"/>
    </location>
</feature>
<feature type="compositionally biased region" description="Polar residues" evidence="1">
    <location>
        <begin position="295"/>
        <end position="311"/>
    </location>
</feature>
<dbReference type="Gene3D" id="2.60.40.2440">
    <property type="entry name" value="Carbohydrate binding type-21 domain"/>
    <property type="match status" value="1"/>
</dbReference>
<feature type="compositionally biased region" description="Basic and acidic residues" evidence="1">
    <location>
        <begin position="765"/>
        <end position="775"/>
    </location>
</feature>
<dbReference type="CDD" id="cd22255">
    <property type="entry name" value="PBD_PPP1R3A"/>
    <property type="match status" value="1"/>
</dbReference>
<dbReference type="STRING" id="144197.ENSSPAP00000004221"/>
<dbReference type="GO" id="GO:0008157">
    <property type="term" value="F:protein phosphatase 1 binding"/>
    <property type="evidence" value="ECO:0007669"/>
    <property type="project" value="TreeGrafter"/>
</dbReference>
<feature type="compositionally biased region" description="Polar residues" evidence="1">
    <location>
        <begin position="697"/>
        <end position="712"/>
    </location>
</feature>
<feature type="compositionally biased region" description="Basic and acidic residues" evidence="1">
    <location>
        <begin position="389"/>
        <end position="400"/>
    </location>
</feature>
<accession>A0A3B4Z9Y5</accession>
<feature type="compositionally biased region" description="Acidic residues" evidence="1">
    <location>
        <begin position="1097"/>
        <end position="1108"/>
    </location>
</feature>
<dbReference type="Pfam" id="PF03370">
    <property type="entry name" value="CBM_21"/>
    <property type="match status" value="1"/>
</dbReference>
<feature type="domain" description="CBM21" evidence="3">
    <location>
        <begin position="148"/>
        <end position="256"/>
    </location>
</feature>
<dbReference type="InterPro" id="IPR038175">
    <property type="entry name" value="CBM21_dom_sf"/>
</dbReference>
<dbReference type="PROSITE" id="PS51159">
    <property type="entry name" value="CBM21"/>
    <property type="match status" value="1"/>
</dbReference>
<evidence type="ECO:0000256" key="2">
    <source>
        <dbReference type="SAM" id="Phobius"/>
    </source>
</evidence>
<feature type="compositionally biased region" description="Basic residues" evidence="1">
    <location>
        <begin position="345"/>
        <end position="357"/>
    </location>
</feature>
<dbReference type="GO" id="GO:0005979">
    <property type="term" value="P:regulation of glycogen biosynthetic process"/>
    <property type="evidence" value="ECO:0007669"/>
    <property type="project" value="TreeGrafter"/>
</dbReference>